<evidence type="ECO:0000313" key="15">
    <source>
        <dbReference type="Proteomes" id="UP000484885"/>
    </source>
</evidence>
<comment type="similarity">
    <text evidence="2">Belongs to the fatty acid desaturase type 1 family. AlkB subfamily.</text>
</comment>
<dbReference type="PANTHER" id="PTHR38674">
    <property type="entry name" value="ALKANE 1-MONOOXYGENASE 1"/>
    <property type="match status" value="1"/>
</dbReference>
<sequence>MNELVQIQSSSAPSGFVDRKRAGWLLSVVFPLLPVAAIGLQIASGSEWMLFSPLIVVYVLVPLLDAVLGEDASNPPAAAVSGLESDRYYRVLTWLTVPLYFASLVITVAWAVLTPLAWPAWLALAWSAGLAGGLAVNTGHELGHKRTRTEQILARLALAVPGYGHFGVEHNFGHHRAVATPEDSASARFGESIYAFARREIPGGLRRAVTIETRRQARRGRGFWTLHNEILQSWLVTGVVQGGLVAVLGAEALLFLVVHNAVAWWQLTSANYVEHYGLLRGPGRHGGYERCRPQHSWNSNHVVSNLLLFHLERHSDHHAHPQRRYQSLRDFPDLPRLPGGYFGMFVLAYVPALWFRVMDPRLLALPHVQHDLARVNRGVVGEDRDLEGPRG</sequence>
<feature type="transmembrane region" description="Helical" evidence="12">
    <location>
        <begin position="339"/>
        <end position="357"/>
    </location>
</feature>
<evidence type="ECO:0000256" key="10">
    <source>
        <dbReference type="ARBA" id="ARBA00023033"/>
    </source>
</evidence>
<dbReference type="Proteomes" id="UP000484885">
    <property type="component" value="Unassembled WGS sequence"/>
</dbReference>
<reference evidence="14 15" key="1">
    <citation type="submission" date="2020-02" db="EMBL/GenBank/DDBJ databases">
        <authorList>
            <person name="Zhang X.-Y."/>
        </authorList>
    </citation>
    <scope>NUCLEOTIDE SEQUENCE [LARGE SCALE GENOMIC DNA]</scope>
    <source>
        <strain evidence="14 15">C33</strain>
    </source>
</reference>
<dbReference type="InterPro" id="IPR005804">
    <property type="entry name" value="FA_desaturase_dom"/>
</dbReference>
<dbReference type="InterPro" id="IPR033885">
    <property type="entry name" value="AlkB/XylM"/>
</dbReference>
<dbReference type="AlphaFoldDB" id="A0A845UX04"/>
<evidence type="ECO:0000256" key="12">
    <source>
        <dbReference type="SAM" id="Phobius"/>
    </source>
</evidence>
<protein>
    <submittedName>
        <fullName evidence="14">Alkane 1-monooxygenase</fullName>
    </submittedName>
</protein>
<keyword evidence="15" id="KW-1185">Reference proteome</keyword>
<keyword evidence="7 12" id="KW-1133">Transmembrane helix</keyword>
<evidence type="ECO:0000256" key="3">
    <source>
        <dbReference type="ARBA" id="ARBA00022475"/>
    </source>
</evidence>
<organism evidence="14 15">
    <name type="scientific">Wenzhouxiangella limi</name>
    <dbReference type="NCBI Taxonomy" id="2707351"/>
    <lineage>
        <taxon>Bacteria</taxon>
        <taxon>Pseudomonadati</taxon>
        <taxon>Pseudomonadota</taxon>
        <taxon>Gammaproteobacteria</taxon>
        <taxon>Chromatiales</taxon>
        <taxon>Wenzhouxiangellaceae</taxon>
        <taxon>Wenzhouxiangella</taxon>
    </lineage>
</organism>
<evidence type="ECO:0000259" key="13">
    <source>
        <dbReference type="Pfam" id="PF00487"/>
    </source>
</evidence>
<dbReference type="GO" id="GO:0006629">
    <property type="term" value="P:lipid metabolic process"/>
    <property type="evidence" value="ECO:0007669"/>
    <property type="project" value="InterPro"/>
</dbReference>
<feature type="domain" description="Fatty acid desaturase" evidence="13">
    <location>
        <begin position="118"/>
        <end position="330"/>
    </location>
</feature>
<keyword evidence="5 12" id="KW-0812">Transmembrane</keyword>
<evidence type="ECO:0000256" key="6">
    <source>
        <dbReference type="ARBA" id="ARBA00022723"/>
    </source>
</evidence>
<dbReference type="CDD" id="cd03512">
    <property type="entry name" value="Alkane-hydroxylase"/>
    <property type="match status" value="1"/>
</dbReference>
<dbReference type="EMBL" id="JAAGSC010000042">
    <property type="protein sequence ID" value="NDY96393.1"/>
    <property type="molecule type" value="Genomic_DNA"/>
</dbReference>
<comment type="subcellular location">
    <subcellularLocation>
        <location evidence="1">Cell inner membrane</location>
        <topology evidence="1">Multi-pass membrane protein</topology>
    </subcellularLocation>
</comment>
<evidence type="ECO:0000256" key="8">
    <source>
        <dbReference type="ARBA" id="ARBA00023002"/>
    </source>
</evidence>
<evidence type="ECO:0000256" key="5">
    <source>
        <dbReference type="ARBA" id="ARBA00022692"/>
    </source>
</evidence>
<name>A0A845UX04_9GAMM</name>
<evidence type="ECO:0000256" key="11">
    <source>
        <dbReference type="ARBA" id="ARBA00023136"/>
    </source>
</evidence>
<evidence type="ECO:0000256" key="7">
    <source>
        <dbReference type="ARBA" id="ARBA00022989"/>
    </source>
</evidence>
<evidence type="ECO:0000256" key="2">
    <source>
        <dbReference type="ARBA" id="ARBA00010823"/>
    </source>
</evidence>
<accession>A0A845UX04</accession>
<gene>
    <name evidence="14" type="ORF">G3I74_11695</name>
</gene>
<keyword evidence="6" id="KW-0479">Metal-binding</keyword>
<feature type="transmembrane region" description="Helical" evidence="12">
    <location>
        <begin position="234"/>
        <end position="258"/>
    </location>
</feature>
<dbReference type="PANTHER" id="PTHR38674:SF1">
    <property type="entry name" value="ALKANE 1-MONOOXYGENASE 1"/>
    <property type="match status" value="1"/>
</dbReference>
<keyword evidence="4" id="KW-0997">Cell inner membrane</keyword>
<evidence type="ECO:0000256" key="1">
    <source>
        <dbReference type="ARBA" id="ARBA00004429"/>
    </source>
</evidence>
<evidence type="ECO:0000256" key="4">
    <source>
        <dbReference type="ARBA" id="ARBA00022519"/>
    </source>
</evidence>
<dbReference type="Pfam" id="PF00487">
    <property type="entry name" value="FA_desaturase"/>
    <property type="match status" value="1"/>
</dbReference>
<comment type="caution">
    <text evidence="14">The sequence shown here is derived from an EMBL/GenBank/DDBJ whole genome shotgun (WGS) entry which is preliminary data.</text>
</comment>
<evidence type="ECO:0000313" key="14">
    <source>
        <dbReference type="EMBL" id="NDY96393.1"/>
    </source>
</evidence>
<evidence type="ECO:0000256" key="9">
    <source>
        <dbReference type="ARBA" id="ARBA00023004"/>
    </source>
</evidence>
<dbReference type="GO" id="GO:0004497">
    <property type="term" value="F:monooxygenase activity"/>
    <property type="evidence" value="ECO:0007669"/>
    <property type="project" value="UniProtKB-KW"/>
</dbReference>
<dbReference type="RefSeq" id="WP_164211792.1">
    <property type="nucleotide sequence ID" value="NZ_JAAGSC010000042.1"/>
</dbReference>
<dbReference type="GO" id="GO:0005886">
    <property type="term" value="C:plasma membrane"/>
    <property type="evidence" value="ECO:0007669"/>
    <property type="project" value="UniProtKB-SubCell"/>
</dbReference>
<feature type="transmembrane region" description="Helical" evidence="12">
    <location>
        <begin position="118"/>
        <end position="136"/>
    </location>
</feature>
<dbReference type="GO" id="GO:0046872">
    <property type="term" value="F:metal ion binding"/>
    <property type="evidence" value="ECO:0007669"/>
    <property type="project" value="UniProtKB-KW"/>
</dbReference>
<feature type="transmembrane region" description="Helical" evidence="12">
    <location>
        <begin position="21"/>
        <end position="42"/>
    </location>
</feature>
<feature type="transmembrane region" description="Helical" evidence="12">
    <location>
        <begin position="88"/>
        <end position="112"/>
    </location>
</feature>
<feature type="transmembrane region" description="Helical" evidence="12">
    <location>
        <begin position="48"/>
        <end position="68"/>
    </location>
</feature>
<proteinExistence type="inferred from homology"/>
<keyword evidence="3" id="KW-1003">Cell membrane</keyword>
<keyword evidence="11 12" id="KW-0472">Membrane</keyword>
<keyword evidence="8" id="KW-0560">Oxidoreductase</keyword>
<keyword evidence="10 14" id="KW-0503">Monooxygenase</keyword>
<keyword evidence="9" id="KW-0408">Iron</keyword>